<evidence type="ECO:0000256" key="4">
    <source>
        <dbReference type="ARBA" id="ARBA00022737"/>
    </source>
</evidence>
<keyword evidence="3" id="KW-0808">Transferase</keyword>
<gene>
    <name evidence="6" type="ORF">TEHN7118_2010</name>
</gene>
<evidence type="ECO:0000256" key="5">
    <source>
        <dbReference type="ARBA" id="ARBA00023315"/>
    </source>
</evidence>
<dbReference type="InterPro" id="IPR001451">
    <property type="entry name" value="Hexapep"/>
</dbReference>
<dbReference type="GO" id="GO:0005737">
    <property type="term" value="C:cytoplasm"/>
    <property type="evidence" value="ECO:0007669"/>
    <property type="project" value="InterPro"/>
</dbReference>
<dbReference type="InterPro" id="IPR045304">
    <property type="entry name" value="LbH_SAT"/>
</dbReference>
<sequence length="144" mass="15529">MSNLVTHNIARWFYVKKIPILPKVFGRLTRLLYTCEIPYTAEIHSSVIFSHKGLGVVIGQDTKIEENTKILQNVTIGGRNGVRANPKIGKNVLVGAGACILGDVNIGDNVKIGANAVILKDVQANATVVGVPGKEKARETNENL</sequence>
<evidence type="ECO:0000256" key="3">
    <source>
        <dbReference type="ARBA" id="ARBA00022679"/>
    </source>
</evidence>
<dbReference type="InterPro" id="IPR011004">
    <property type="entry name" value="Trimer_LpxA-like_sf"/>
</dbReference>
<dbReference type="RefSeq" id="WP_103103682.1">
    <property type="nucleotide sequence ID" value="NZ_BDEC01000148.1"/>
</dbReference>
<dbReference type="InterPro" id="IPR018357">
    <property type="entry name" value="Hexapep_transf_CS"/>
</dbReference>
<dbReference type="PROSITE" id="PS00101">
    <property type="entry name" value="HEXAPEP_TRANSFERASES"/>
    <property type="match status" value="1"/>
</dbReference>
<evidence type="ECO:0000313" key="7">
    <source>
        <dbReference type="Proteomes" id="UP000236214"/>
    </source>
</evidence>
<dbReference type="SUPFAM" id="SSF51161">
    <property type="entry name" value="Trimeric LpxA-like enzymes"/>
    <property type="match status" value="1"/>
</dbReference>
<keyword evidence="4" id="KW-0677">Repeat</keyword>
<accession>A0A2H6CW50</accession>
<dbReference type="Proteomes" id="UP000236214">
    <property type="component" value="Unassembled WGS sequence"/>
</dbReference>
<dbReference type="GO" id="GO:0006535">
    <property type="term" value="P:cysteine biosynthetic process from serine"/>
    <property type="evidence" value="ECO:0007669"/>
    <property type="project" value="InterPro"/>
</dbReference>
<dbReference type="Gene3D" id="2.160.10.10">
    <property type="entry name" value="Hexapeptide repeat proteins"/>
    <property type="match status" value="1"/>
</dbReference>
<keyword evidence="5" id="KW-0012">Acyltransferase</keyword>
<reference evidence="6 7" key="1">
    <citation type="submission" date="2016-05" db="EMBL/GenBank/DDBJ databases">
        <title>Whole genome sequencing of Tetragenococcus halophilus subsp. halophilus NISL 7118.</title>
        <authorList>
            <person name="Shiwa Y."/>
            <person name="Nishimura I."/>
            <person name="Yoshikawa H."/>
            <person name="Koyama Y."/>
            <person name="Oguma T."/>
        </authorList>
    </citation>
    <scope>NUCLEOTIDE SEQUENCE [LARGE SCALE GENOMIC DNA]</scope>
    <source>
        <strain evidence="6 7">NISL 7118</strain>
    </source>
</reference>
<evidence type="ECO:0000256" key="1">
    <source>
        <dbReference type="ARBA" id="ARBA00007274"/>
    </source>
</evidence>
<dbReference type="AlphaFoldDB" id="A0A2H6CW50"/>
<keyword evidence="7" id="KW-1185">Reference proteome</keyword>
<organism evidence="6 7">
    <name type="scientific">Tetragenococcus halophilus subsp. halophilus</name>
    <dbReference type="NCBI Taxonomy" id="1513897"/>
    <lineage>
        <taxon>Bacteria</taxon>
        <taxon>Bacillati</taxon>
        <taxon>Bacillota</taxon>
        <taxon>Bacilli</taxon>
        <taxon>Lactobacillales</taxon>
        <taxon>Enterococcaceae</taxon>
        <taxon>Tetragenococcus</taxon>
    </lineage>
</organism>
<evidence type="ECO:0000313" key="6">
    <source>
        <dbReference type="EMBL" id="GBD69204.1"/>
    </source>
</evidence>
<proteinExistence type="inferred from homology"/>
<comment type="caution">
    <text evidence="6">The sequence shown here is derived from an EMBL/GenBank/DDBJ whole genome shotgun (WGS) entry which is preliminary data.</text>
</comment>
<dbReference type="InterPro" id="IPR005881">
    <property type="entry name" value="Ser_O-AcTrfase"/>
</dbReference>
<dbReference type="CDD" id="cd03354">
    <property type="entry name" value="LbH_SAT"/>
    <property type="match status" value="1"/>
</dbReference>
<dbReference type="EMBL" id="BDEC01000148">
    <property type="protein sequence ID" value="GBD69204.1"/>
    <property type="molecule type" value="Genomic_DNA"/>
</dbReference>
<dbReference type="Pfam" id="PF00132">
    <property type="entry name" value="Hexapep"/>
    <property type="match status" value="1"/>
</dbReference>
<dbReference type="GO" id="GO:0009001">
    <property type="term" value="F:serine O-acetyltransferase activity"/>
    <property type="evidence" value="ECO:0007669"/>
    <property type="project" value="InterPro"/>
</dbReference>
<comment type="similarity">
    <text evidence="1">Belongs to the transferase hexapeptide repeat family.</text>
</comment>
<dbReference type="PIRSF" id="PIRSF000441">
    <property type="entry name" value="CysE"/>
    <property type="match status" value="1"/>
</dbReference>
<dbReference type="PANTHER" id="PTHR42811">
    <property type="entry name" value="SERINE ACETYLTRANSFERASE"/>
    <property type="match status" value="1"/>
</dbReference>
<protein>
    <recommendedName>
        <fullName evidence="2">Serine acetyltransferase</fullName>
    </recommendedName>
</protein>
<evidence type="ECO:0000256" key="2">
    <source>
        <dbReference type="ARBA" id="ARBA00018522"/>
    </source>
</evidence>
<name>A0A2H6CW50_TETHA</name>